<evidence type="ECO:0000313" key="3">
    <source>
        <dbReference type="Proteomes" id="UP001139488"/>
    </source>
</evidence>
<dbReference type="InterPro" id="IPR020904">
    <property type="entry name" value="Sc_DH/Rdtase_CS"/>
</dbReference>
<evidence type="ECO:0000256" key="1">
    <source>
        <dbReference type="ARBA" id="ARBA00006484"/>
    </source>
</evidence>
<dbReference type="InterPro" id="IPR002347">
    <property type="entry name" value="SDR_fam"/>
</dbReference>
<dbReference type="PROSITE" id="PS00061">
    <property type="entry name" value="ADH_SHORT"/>
    <property type="match status" value="1"/>
</dbReference>
<comment type="caution">
    <text evidence="2">The sequence shown here is derived from an EMBL/GenBank/DDBJ whole genome shotgun (WGS) entry which is preliminary data.</text>
</comment>
<organism evidence="2 3">
    <name type="scientific">Vibrio gelatinilyticus</name>
    <dbReference type="NCBI Taxonomy" id="2893468"/>
    <lineage>
        <taxon>Bacteria</taxon>
        <taxon>Pseudomonadati</taxon>
        <taxon>Pseudomonadota</taxon>
        <taxon>Gammaproteobacteria</taxon>
        <taxon>Vibrionales</taxon>
        <taxon>Vibrionaceae</taxon>
        <taxon>Vibrio</taxon>
    </lineage>
</organism>
<dbReference type="Proteomes" id="UP001139488">
    <property type="component" value="Unassembled WGS sequence"/>
</dbReference>
<dbReference type="GO" id="GO:0016616">
    <property type="term" value="F:oxidoreductase activity, acting on the CH-OH group of donors, NAD or NADP as acceptor"/>
    <property type="evidence" value="ECO:0007669"/>
    <property type="project" value="TreeGrafter"/>
</dbReference>
<dbReference type="EMBL" id="JAJNNZ010000011">
    <property type="protein sequence ID" value="MCJ2377859.1"/>
    <property type="molecule type" value="Genomic_DNA"/>
</dbReference>
<evidence type="ECO:0000313" key="2">
    <source>
        <dbReference type="EMBL" id="MCJ2377859.1"/>
    </source>
</evidence>
<protein>
    <submittedName>
        <fullName evidence="2">SDR family oxidoreductase</fullName>
    </submittedName>
</protein>
<gene>
    <name evidence="2" type="ORF">LNL84_13560</name>
</gene>
<dbReference type="RefSeq" id="WP_244358107.1">
    <property type="nucleotide sequence ID" value="NZ_JAJNNZ010000011.1"/>
</dbReference>
<dbReference type="PRINTS" id="PR00081">
    <property type="entry name" value="GDHRDH"/>
</dbReference>
<dbReference type="AlphaFoldDB" id="A0A9X2AWE7"/>
<dbReference type="PANTHER" id="PTHR42760">
    <property type="entry name" value="SHORT-CHAIN DEHYDROGENASES/REDUCTASES FAMILY MEMBER"/>
    <property type="match status" value="1"/>
</dbReference>
<dbReference type="CDD" id="cd05233">
    <property type="entry name" value="SDR_c"/>
    <property type="match status" value="1"/>
</dbReference>
<dbReference type="PRINTS" id="PR00080">
    <property type="entry name" value="SDRFAMILY"/>
</dbReference>
<dbReference type="Gene3D" id="3.40.50.720">
    <property type="entry name" value="NAD(P)-binding Rossmann-like Domain"/>
    <property type="match status" value="1"/>
</dbReference>
<comment type="similarity">
    <text evidence="1">Belongs to the short-chain dehydrogenases/reductases (SDR) family.</text>
</comment>
<name>A0A9X2AWE7_9VIBR</name>
<dbReference type="Pfam" id="PF13561">
    <property type="entry name" value="adh_short_C2"/>
    <property type="match status" value="1"/>
</dbReference>
<dbReference type="FunFam" id="3.40.50.720:FF:000084">
    <property type="entry name" value="Short-chain dehydrogenase reductase"/>
    <property type="match status" value="1"/>
</dbReference>
<proteinExistence type="inferred from homology"/>
<accession>A0A9X2AWE7</accession>
<dbReference type="SUPFAM" id="SSF51735">
    <property type="entry name" value="NAD(P)-binding Rossmann-fold domains"/>
    <property type="match status" value="1"/>
</dbReference>
<dbReference type="InterPro" id="IPR036291">
    <property type="entry name" value="NAD(P)-bd_dom_sf"/>
</dbReference>
<keyword evidence="3" id="KW-1185">Reference proteome</keyword>
<sequence length="249" mass="26027">MFKLAGKHIMVIGASQGIGLGLVQHFVREGAIVTAAARTYSAQLQAMPIRFVTLDVSCDESVESAFNDLSKAGQPIDVLINNAGISGQEAPVDQLATAEIVNNLNTNLLGITRCLKAASSMLSAGASVINTASLAAHLTVEDYTSYSVSKAAVIQLTKNVAMQWAERGIRVNSVSPGTVLTSMEPEDGPEATLCRALTCAGKPAKVSDLLGTYHFLASDASQYITGSDIRIDGGWVAGVSNKMAQQLLG</sequence>
<reference evidence="2" key="1">
    <citation type="submission" date="2021-11" db="EMBL/GenBank/DDBJ databases">
        <title>Vibrio ZSDE26 sp. nov. and Vibrio ZSDZ34 sp. nov., isolated from coastal seawater in Qingdao.</title>
        <authorList>
            <person name="Zhang P."/>
        </authorList>
    </citation>
    <scope>NUCLEOTIDE SEQUENCE</scope>
    <source>
        <strain evidence="2">ZSDZ34</strain>
    </source>
</reference>